<dbReference type="GO" id="GO:0016779">
    <property type="term" value="F:nucleotidyltransferase activity"/>
    <property type="evidence" value="ECO:0007669"/>
    <property type="project" value="UniProtKB-KW"/>
</dbReference>
<dbReference type="Proteomes" id="UP000051086">
    <property type="component" value="Unassembled WGS sequence"/>
</dbReference>
<keyword evidence="1" id="KW-1133">Transmembrane helix</keyword>
<dbReference type="InterPro" id="IPR011041">
    <property type="entry name" value="Quinoprot_gluc/sorb_DH_b-prop"/>
</dbReference>
<dbReference type="GO" id="GO:0016491">
    <property type="term" value="F:oxidoreductase activity"/>
    <property type="evidence" value="ECO:0007669"/>
    <property type="project" value="UniProtKB-KW"/>
</dbReference>
<dbReference type="PANTHER" id="PTHR19328">
    <property type="entry name" value="HEDGEHOG-INTERACTING PROTEIN"/>
    <property type="match status" value="1"/>
</dbReference>
<dbReference type="RefSeq" id="WP_058242093.1">
    <property type="nucleotide sequence ID" value="NZ_CYSB01000025.1"/>
</dbReference>
<evidence type="ECO:0000256" key="1">
    <source>
        <dbReference type="SAM" id="Phobius"/>
    </source>
</evidence>
<sequence>MSETTPRTKARPHPLGIGFVSFSLMLLAWVMLVATPARSVEYNIDKVADGFVVPWSLAFLPDGGFLVTERDGALWQVAPDGTRQQIKGLPDITAIGQGGLLDVVAAEDFSSSRRIFLSYTTDVPGGAGTAMATAILPEGSDRLERVFRIFQLQRGNQNGRHFGGRIVKTADGHLFLTVGDMGEAREAQNVGSHWGKILRLRVDGTVPRDNPFQMRRNALPEIWSLGHRNPQGLTLTREGALVSSEHGAKGGDELNWIEAGANYGWPVISYGTHYDGRKIGEGTEKRGMRQPLIYWDPSIAPSGMMVYEGEMFPEWRGDLFVGSLKFDYIAQVAGKGLTQVSQIKTNETQRVRDVREAPDGSIWFLSEGNGAVYRLWRP</sequence>
<organism evidence="4 6">
    <name type="scientific">Thalassovita autumnalis</name>
    <dbReference type="NCBI Taxonomy" id="2072972"/>
    <lineage>
        <taxon>Bacteria</taxon>
        <taxon>Pseudomonadati</taxon>
        <taxon>Pseudomonadota</taxon>
        <taxon>Alphaproteobacteria</taxon>
        <taxon>Rhodobacterales</taxon>
        <taxon>Roseobacteraceae</taxon>
        <taxon>Thalassovita</taxon>
    </lineage>
</organism>
<proteinExistence type="predicted"/>
<keyword evidence="1" id="KW-0812">Transmembrane</keyword>
<name>A0A0P1FC74_9RHOB</name>
<keyword evidence="3" id="KW-0808">Transferase</keyword>
<evidence type="ECO:0000313" key="4">
    <source>
        <dbReference type="EMBL" id="CUH70701.1"/>
    </source>
</evidence>
<gene>
    <name evidence="4" type="primary">yliI</name>
    <name evidence="3" type="ORF">TL5118_01499</name>
    <name evidence="4" type="ORF">TL5120_00481</name>
</gene>
<dbReference type="Proteomes" id="UP000051887">
    <property type="component" value="Unassembled WGS sequence"/>
</dbReference>
<evidence type="ECO:0000313" key="3">
    <source>
        <dbReference type="EMBL" id="CUH65844.1"/>
    </source>
</evidence>
<evidence type="ECO:0000313" key="6">
    <source>
        <dbReference type="Proteomes" id="UP000051887"/>
    </source>
</evidence>
<keyword evidence="4" id="KW-0560">Oxidoreductase</keyword>
<dbReference type="InterPro" id="IPR012938">
    <property type="entry name" value="Glc/Sorbosone_DH"/>
</dbReference>
<evidence type="ECO:0000313" key="5">
    <source>
        <dbReference type="Proteomes" id="UP000051086"/>
    </source>
</evidence>
<dbReference type="EC" id="1.1.5.-" evidence="4"/>
<accession>A0A0P1FC74</accession>
<dbReference type="PANTHER" id="PTHR19328:SF75">
    <property type="entry name" value="ALDOSE SUGAR DEHYDROGENASE YLII"/>
    <property type="match status" value="1"/>
</dbReference>
<reference evidence="3 5" key="2">
    <citation type="submission" date="2015-09" db="EMBL/GenBank/DDBJ databases">
        <authorList>
            <person name="Rodrigo-Torres L."/>
            <person name="Arahal D.R."/>
        </authorList>
    </citation>
    <scope>NUCLEOTIDE SEQUENCE [LARGE SCALE GENOMIC DNA]</scope>
    <source>
        <strain evidence="3 5">CECT 5118</strain>
    </source>
</reference>
<dbReference type="EMBL" id="CYSB01000025">
    <property type="protein sequence ID" value="CUH65844.1"/>
    <property type="molecule type" value="Genomic_DNA"/>
</dbReference>
<keyword evidence="5" id="KW-1185">Reference proteome</keyword>
<feature type="domain" description="Glucose/Sorbosone dehydrogenase" evidence="2">
    <location>
        <begin position="53"/>
        <end position="373"/>
    </location>
</feature>
<dbReference type="Gene3D" id="2.120.10.30">
    <property type="entry name" value="TolB, C-terminal domain"/>
    <property type="match status" value="1"/>
</dbReference>
<dbReference type="SUPFAM" id="SSF50952">
    <property type="entry name" value="Soluble quinoprotein glucose dehydrogenase"/>
    <property type="match status" value="1"/>
</dbReference>
<dbReference type="AlphaFoldDB" id="A0A0P1FC74"/>
<keyword evidence="1" id="KW-0472">Membrane</keyword>
<protein>
    <submittedName>
        <fullName evidence="4">Soluble aldose sugar dehydrogenase YliI</fullName>
        <ecNumber evidence="4">1.1.5.-</ecNumber>
    </submittedName>
</protein>
<dbReference type="EMBL" id="CYSC01000007">
    <property type="protein sequence ID" value="CUH70701.1"/>
    <property type="molecule type" value="Genomic_DNA"/>
</dbReference>
<keyword evidence="3" id="KW-0548">Nucleotidyltransferase</keyword>
<dbReference type="Pfam" id="PF07995">
    <property type="entry name" value="GSDH"/>
    <property type="match status" value="1"/>
</dbReference>
<feature type="transmembrane region" description="Helical" evidence="1">
    <location>
        <begin position="12"/>
        <end position="34"/>
    </location>
</feature>
<evidence type="ECO:0000259" key="2">
    <source>
        <dbReference type="Pfam" id="PF07995"/>
    </source>
</evidence>
<dbReference type="InterPro" id="IPR011042">
    <property type="entry name" value="6-blade_b-propeller_TolB-like"/>
</dbReference>
<reference evidence="4 6" key="1">
    <citation type="submission" date="2015-09" db="EMBL/GenBank/DDBJ databases">
        <authorList>
            <consortium name="Swine Surveillance"/>
        </authorList>
    </citation>
    <scope>NUCLEOTIDE SEQUENCE [LARGE SCALE GENOMIC DNA]</scope>
    <source>
        <strain evidence="4 6">5120</strain>
    </source>
</reference>